<dbReference type="InterPro" id="IPR023572">
    <property type="entry name" value="Archease_dom"/>
</dbReference>
<evidence type="ECO:0000313" key="8">
    <source>
        <dbReference type="Proteomes" id="UP000835052"/>
    </source>
</evidence>
<feature type="domain" description="Archease" evidence="6">
    <location>
        <begin position="17"/>
        <end position="154"/>
    </location>
</feature>
<dbReference type="InterPro" id="IPR036820">
    <property type="entry name" value="Archease_dom_sf"/>
</dbReference>
<dbReference type="Gene3D" id="3.55.10.10">
    <property type="entry name" value="Archease domain"/>
    <property type="match status" value="1"/>
</dbReference>
<keyword evidence="4" id="KW-0106">Calcium</keyword>
<dbReference type="GO" id="GO:0006388">
    <property type="term" value="P:tRNA splicing, via endonucleolytic cleavage and ligation"/>
    <property type="evidence" value="ECO:0007669"/>
    <property type="project" value="TreeGrafter"/>
</dbReference>
<evidence type="ECO:0000256" key="5">
    <source>
        <dbReference type="ARBA" id="ARBA00071898"/>
    </source>
</evidence>
<reference evidence="7" key="1">
    <citation type="submission" date="2020-10" db="EMBL/GenBank/DDBJ databases">
        <authorList>
            <person name="Kikuchi T."/>
        </authorList>
    </citation>
    <scope>NUCLEOTIDE SEQUENCE</scope>
    <source>
        <strain evidence="7">NKZ352</strain>
    </source>
</reference>
<evidence type="ECO:0000259" key="6">
    <source>
        <dbReference type="Pfam" id="PF01951"/>
    </source>
</evidence>
<dbReference type="GO" id="GO:0046872">
    <property type="term" value="F:metal ion binding"/>
    <property type="evidence" value="ECO:0007669"/>
    <property type="project" value="UniProtKB-KW"/>
</dbReference>
<evidence type="ECO:0000256" key="3">
    <source>
        <dbReference type="ARBA" id="ARBA00022723"/>
    </source>
</evidence>
<keyword evidence="2" id="KW-0819">tRNA processing</keyword>
<dbReference type="Proteomes" id="UP000835052">
    <property type="component" value="Unassembled WGS sequence"/>
</dbReference>
<dbReference type="Pfam" id="PF01951">
    <property type="entry name" value="Archease"/>
    <property type="match status" value="1"/>
</dbReference>
<keyword evidence="8" id="KW-1185">Reference proteome</keyword>
<dbReference type="AlphaFoldDB" id="A0A8S1GUF4"/>
<name>A0A8S1GUF4_9PELO</name>
<organism evidence="7 8">
    <name type="scientific">Caenorhabditis auriculariae</name>
    <dbReference type="NCBI Taxonomy" id="2777116"/>
    <lineage>
        <taxon>Eukaryota</taxon>
        <taxon>Metazoa</taxon>
        <taxon>Ecdysozoa</taxon>
        <taxon>Nematoda</taxon>
        <taxon>Chromadorea</taxon>
        <taxon>Rhabditida</taxon>
        <taxon>Rhabditina</taxon>
        <taxon>Rhabditomorpha</taxon>
        <taxon>Rhabditoidea</taxon>
        <taxon>Rhabditidae</taxon>
        <taxon>Peloderinae</taxon>
        <taxon>Caenorhabditis</taxon>
    </lineage>
</organism>
<evidence type="ECO:0000256" key="2">
    <source>
        <dbReference type="ARBA" id="ARBA00022694"/>
    </source>
</evidence>
<protein>
    <recommendedName>
        <fullName evidence="5">Protein archease-like</fullName>
    </recommendedName>
</protein>
<dbReference type="GO" id="GO:0072669">
    <property type="term" value="C:tRNA-splicing ligase complex"/>
    <property type="evidence" value="ECO:0007669"/>
    <property type="project" value="TreeGrafter"/>
</dbReference>
<comment type="similarity">
    <text evidence="1">Belongs to the archease family.</text>
</comment>
<dbReference type="OrthoDB" id="2190767at2759"/>
<dbReference type="PANTHER" id="PTHR12682:SF11">
    <property type="entry name" value="PROTEIN ARCHEASE"/>
    <property type="match status" value="1"/>
</dbReference>
<evidence type="ECO:0000313" key="7">
    <source>
        <dbReference type="EMBL" id="CAD6186303.1"/>
    </source>
</evidence>
<evidence type="ECO:0000256" key="1">
    <source>
        <dbReference type="ARBA" id="ARBA00007963"/>
    </source>
</evidence>
<dbReference type="SUPFAM" id="SSF69819">
    <property type="entry name" value="MTH1598-like"/>
    <property type="match status" value="1"/>
</dbReference>
<proteinExistence type="inferred from homology"/>
<dbReference type="EMBL" id="CAJGYM010000004">
    <property type="protein sequence ID" value="CAD6186303.1"/>
    <property type="molecule type" value="Genomic_DNA"/>
</dbReference>
<keyword evidence="3" id="KW-0479">Metal-binding</keyword>
<accession>A0A8S1GUF4</accession>
<comment type="caution">
    <text evidence="7">The sequence shown here is derived from an EMBL/GenBank/DDBJ whole genome shotgun (WGS) entry which is preliminary data.</text>
</comment>
<gene>
    <name evidence="7" type="ORF">CAUJ_LOCUS2222</name>
</gene>
<dbReference type="PANTHER" id="PTHR12682">
    <property type="entry name" value="ARCHEASE"/>
    <property type="match status" value="1"/>
</dbReference>
<dbReference type="InterPro" id="IPR002804">
    <property type="entry name" value="Archease"/>
</dbReference>
<sequence length="154" mass="17953">MADTNNRCTKEDEKKRFEYLDHPADVQIHSWGPDFKNALEAALLAMFNYMTDLDKIEEKYDMFYTAKGRDLETLIFATLDEALNTFQSEPFFIAKSVKITSFDEKTFEVKFCGWGDSFDLSKHPQEADIKAITYSNMQVLQKEDRCDIYVIVDI</sequence>
<dbReference type="FunFam" id="3.55.10.10:FF:000002">
    <property type="entry name" value="Archease, putative"/>
    <property type="match status" value="1"/>
</dbReference>
<evidence type="ECO:0000256" key="4">
    <source>
        <dbReference type="ARBA" id="ARBA00022837"/>
    </source>
</evidence>